<feature type="region of interest" description="Disordered" evidence="1">
    <location>
        <begin position="25"/>
        <end position="70"/>
    </location>
</feature>
<organism evidence="2 3">
    <name type="scientific">Kribbella italica</name>
    <dbReference type="NCBI Taxonomy" id="1540520"/>
    <lineage>
        <taxon>Bacteria</taxon>
        <taxon>Bacillati</taxon>
        <taxon>Actinomycetota</taxon>
        <taxon>Actinomycetes</taxon>
        <taxon>Propionibacteriales</taxon>
        <taxon>Kribbellaceae</taxon>
        <taxon>Kribbella</taxon>
    </lineage>
</organism>
<accession>A0A7W9J3T1</accession>
<dbReference type="RefSeq" id="WP_337925682.1">
    <property type="nucleotide sequence ID" value="NZ_JACHMY010000001.1"/>
</dbReference>
<dbReference type="EMBL" id="JACHMY010000001">
    <property type="protein sequence ID" value="MBB5835086.1"/>
    <property type="molecule type" value="Genomic_DNA"/>
</dbReference>
<gene>
    <name evidence="2" type="ORF">HDA39_001820</name>
</gene>
<keyword evidence="3" id="KW-1185">Reference proteome</keyword>
<name>A0A7W9J3T1_9ACTN</name>
<feature type="compositionally biased region" description="Low complexity" evidence="1">
    <location>
        <begin position="59"/>
        <end position="70"/>
    </location>
</feature>
<dbReference type="PROSITE" id="PS51257">
    <property type="entry name" value="PROKAR_LIPOPROTEIN"/>
    <property type="match status" value="1"/>
</dbReference>
<evidence type="ECO:0000256" key="1">
    <source>
        <dbReference type="SAM" id="MobiDB-lite"/>
    </source>
</evidence>
<reference evidence="2 3" key="1">
    <citation type="submission" date="2020-08" db="EMBL/GenBank/DDBJ databases">
        <title>Sequencing the genomes of 1000 actinobacteria strains.</title>
        <authorList>
            <person name="Klenk H.-P."/>
        </authorList>
    </citation>
    <scope>NUCLEOTIDE SEQUENCE [LARGE SCALE GENOMIC DNA]</scope>
    <source>
        <strain evidence="2 3">DSM 28967</strain>
    </source>
</reference>
<sequence length="219" mass="23221">MRGRTLTTAAAFLVVLAGCSGGGETNKGGLPIGVDDQPDSNPTITLPTPPPQSTPAPRPTSAKPTTAKPPAATAKVVVVPGRFGAEPAVQGLVAKYPLYYQALVSRNSDIVKTGFPAIFYAGTATDIEAAKDAGWLMRPPGSIVVIGTSKQPYGVVRVNLCRSQRLQWWNPKTRKFVVNAPKGTGEAIDMVRTGFGWTMYRMVRPIPAGINCATVRYPV</sequence>
<protein>
    <submittedName>
        <fullName evidence="2">Uncharacterized protein</fullName>
    </submittedName>
</protein>
<dbReference type="Proteomes" id="UP000549971">
    <property type="component" value="Unassembled WGS sequence"/>
</dbReference>
<proteinExistence type="predicted"/>
<comment type="caution">
    <text evidence="2">The sequence shown here is derived from an EMBL/GenBank/DDBJ whole genome shotgun (WGS) entry which is preliminary data.</text>
</comment>
<feature type="compositionally biased region" description="Pro residues" evidence="1">
    <location>
        <begin position="47"/>
        <end position="58"/>
    </location>
</feature>
<evidence type="ECO:0000313" key="3">
    <source>
        <dbReference type="Proteomes" id="UP000549971"/>
    </source>
</evidence>
<dbReference type="AlphaFoldDB" id="A0A7W9J3T1"/>
<evidence type="ECO:0000313" key="2">
    <source>
        <dbReference type="EMBL" id="MBB5835086.1"/>
    </source>
</evidence>